<gene>
    <name evidence="5" type="ORF">BJY20_000081</name>
</gene>
<evidence type="ECO:0000259" key="4">
    <source>
        <dbReference type="Pfam" id="PF13458"/>
    </source>
</evidence>
<dbReference type="PROSITE" id="PS51257">
    <property type="entry name" value="PROKAR_LIPOPROTEIN"/>
    <property type="match status" value="1"/>
</dbReference>
<evidence type="ECO:0000313" key="6">
    <source>
        <dbReference type="Proteomes" id="UP000554054"/>
    </source>
</evidence>
<dbReference type="InterPro" id="IPR028082">
    <property type="entry name" value="Peripla_BP_I"/>
</dbReference>
<evidence type="ECO:0000256" key="2">
    <source>
        <dbReference type="ARBA" id="ARBA00022729"/>
    </source>
</evidence>
<reference evidence="5 6" key="1">
    <citation type="submission" date="2020-07" db="EMBL/GenBank/DDBJ databases">
        <title>Sequencing the genomes of 1000 actinobacteria strains.</title>
        <authorList>
            <person name="Klenk H.-P."/>
        </authorList>
    </citation>
    <scope>NUCLEOTIDE SEQUENCE [LARGE SCALE GENOMIC DNA]</scope>
    <source>
        <strain evidence="5 6">DSM 26154</strain>
    </source>
</reference>
<keyword evidence="6" id="KW-1185">Reference proteome</keyword>
<dbReference type="Proteomes" id="UP000554054">
    <property type="component" value="Unassembled WGS sequence"/>
</dbReference>
<evidence type="ECO:0000256" key="3">
    <source>
        <dbReference type="SAM" id="SignalP"/>
    </source>
</evidence>
<dbReference type="InterPro" id="IPR028081">
    <property type="entry name" value="Leu-bd"/>
</dbReference>
<evidence type="ECO:0000256" key="1">
    <source>
        <dbReference type="ARBA" id="ARBA00010062"/>
    </source>
</evidence>
<dbReference type="PANTHER" id="PTHR30483">
    <property type="entry name" value="LEUCINE-SPECIFIC-BINDING PROTEIN"/>
    <property type="match status" value="1"/>
</dbReference>
<feature type="domain" description="Leucine-binding protein" evidence="4">
    <location>
        <begin position="41"/>
        <end position="355"/>
    </location>
</feature>
<dbReference type="AlphaFoldDB" id="A0A852VL80"/>
<sequence>MSMRTKTLSVTAAALMVLSACGGGGDGGDGDSGGDGGSSEPLKLGYVLPETGQLAFLGPPQIQASKYAISQINDAGGVLEQDIPALVSGDEADTAAIASQSAERVLNADVDAIIGAAASGMSLAIIDKITGSQVVQCSGSNTAPTFTGYKDDGYYFRTAPSDAMQGPVLAETIIGDGYSNVALVGRADDYGKGLVDATAKALESSGATIATKEMYDPKATNFDAVVQKAVTAKPDAVVLVAFEEGKQILSGLVEAGLTTDKVGLYGADGLRSEELPELVNKKDPSVLSGMKGTAPASSANEAFLKDLKEFAPDLKETQFAPQVFDCVNIIALAAEQADSTDPTEFKDEVNGVTKDGEECSSFEECKALIDDGTDINYQGASGPLDFTDDGEPGAASIEVYTFNDKGDLKTVRVQEVSPE</sequence>
<name>A0A852VL80_9MICO</name>
<dbReference type="PANTHER" id="PTHR30483:SF6">
    <property type="entry name" value="PERIPLASMIC BINDING PROTEIN OF ABC TRANSPORTER FOR NATURAL AMINO ACIDS"/>
    <property type="match status" value="1"/>
</dbReference>
<accession>A0A852VL80</accession>
<organism evidence="5 6">
    <name type="scientific">Janibacter cremeus</name>
    <dbReference type="NCBI Taxonomy" id="1285192"/>
    <lineage>
        <taxon>Bacteria</taxon>
        <taxon>Bacillati</taxon>
        <taxon>Actinomycetota</taxon>
        <taxon>Actinomycetes</taxon>
        <taxon>Micrococcales</taxon>
        <taxon>Intrasporangiaceae</taxon>
        <taxon>Janibacter</taxon>
    </lineage>
</organism>
<feature type="chain" id="PRO_5038423358" evidence="3">
    <location>
        <begin position="23"/>
        <end position="419"/>
    </location>
</feature>
<dbReference type="Gene3D" id="3.40.50.2300">
    <property type="match status" value="2"/>
</dbReference>
<dbReference type="InterPro" id="IPR051010">
    <property type="entry name" value="BCAA_transport"/>
</dbReference>
<dbReference type="EMBL" id="JACCAE010000001">
    <property type="protein sequence ID" value="NYF96689.1"/>
    <property type="molecule type" value="Genomic_DNA"/>
</dbReference>
<keyword evidence="2 3" id="KW-0732">Signal</keyword>
<comment type="caution">
    <text evidence="5">The sequence shown here is derived from an EMBL/GenBank/DDBJ whole genome shotgun (WGS) entry which is preliminary data.</text>
</comment>
<proteinExistence type="inferred from homology"/>
<protein>
    <submittedName>
        <fullName evidence="5">Branched-chain amino acid transport system substrate-binding protein</fullName>
    </submittedName>
</protein>
<feature type="signal peptide" evidence="3">
    <location>
        <begin position="1"/>
        <end position="22"/>
    </location>
</feature>
<dbReference type="CDD" id="cd06346">
    <property type="entry name" value="PBP1_ABC_ligand_binding-like"/>
    <property type="match status" value="1"/>
</dbReference>
<comment type="similarity">
    <text evidence="1">Belongs to the leucine-binding protein family.</text>
</comment>
<dbReference type="SUPFAM" id="SSF53822">
    <property type="entry name" value="Periplasmic binding protein-like I"/>
    <property type="match status" value="1"/>
</dbReference>
<evidence type="ECO:0000313" key="5">
    <source>
        <dbReference type="EMBL" id="NYF96689.1"/>
    </source>
</evidence>
<dbReference type="Pfam" id="PF13458">
    <property type="entry name" value="Peripla_BP_6"/>
    <property type="match status" value="1"/>
</dbReference>